<evidence type="ECO:0000256" key="1">
    <source>
        <dbReference type="ARBA" id="ARBA00009437"/>
    </source>
</evidence>
<protein>
    <submittedName>
        <fullName evidence="6">LysR family transcriptional regulator</fullName>
    </submittedName>
</protein>
<dbReference type="Proteomes" id="UP000664073">
    <property type="component" value="Unassembled WGS sequence"/>
</dbReference>
<gene>
    <name evidence="6" type="ORF">J2D77_09725</name>
</gene>
<dbReference type="PRINTS" id="PR00039">
    <property type="entry name" value="HTHLYSR"/>
</dbReference>
<reference evidence="6" key="1">
    <citation type="submission" date="2021-03" db="EMBL/GenBank/DDBJ databases">
        <title>The complete genome sequence of Acetobacter sp. TBRC 12339.</title>
        <authorList>
            <person name="Charoenyingcharoen P."/>
            <person name="Yukphan P."/>
        </authorList>
    </citation>
    <scope>NUCLEOTIDE SEQUENCE</scope>
    <source>
        <strain evidence="6">TBRC 12339</strain>
    </source>
</reference>
<dbReference type="InterPro" id="IPR036390">
    <property type="entry name" value="WH_DNA-bd_sf"/>
</dbReference>
<dbReference type="SUPFAM" id="SSF46785">
    <property type="entry name" value="Winged helix' DNA-binding domain"/>
    <property type="match status" value="1"/>
</dbReference>
<dbReference type="PROSITE" id="PS50931">
    <property type="entry name" value="HTH_LYSR"/>
    <property type="match status" value="1"/>
</dbReference>
<dbReference type="Pfam" id="PF00126">
    <property type="entry name" value="HTH_1"/>
    <property type="match status" value="1"/>
</dbReference>
<organism evidence="6 7">
    <name type="scientific">Acetobacter garciniae</name>
    <dbReference type="NCBI Taxonomy" id="2817435"/>
    <lineage>
        <taxon>Bacteria</taxon>
        <taxon>Pseudomonadati</taxon>
        <taxon>Pseudomonadota</taxon>
        <taxon>Alphaproteobacteria</taxon>
        <taxon>Acetobacterales</taxon>
        <taxon>Acetobacteraceae</taxon>
        <taxon>Acetobacter</taxon>
    </lineage>
</organism>
<dbReference type="InterPro" id="IPR050176">
    <property type="entry name" value="LTTR"/>
</dbReference>
<dbReference type="Pfam" id="PF03466">
    <property type="entry name" value="LysR_substrate"/>
    <property type="match status" value="1"/>
</dbReference>
<dbReference type="PANTHER" id="PTHR30579">
    <property type="entry name" value="TRANSCRIPTIONAL REGULATOR"/>
    <property type="match status" value="1"/>
</dbReference>
<dbReference type="EMBL" id="JAFVMH010000004">
    <property type="protein sequence ID" value="MBO1325426.1"/>
    <property type="molecule type" value="Genomic_DNA"/>
</dbReference>
<accession>A0A939HQ88</accession>
<evidence type="ECO:0000256" key="2">
    <source>
        <dbReference type="ARBA" id="ARBA00023015"/>
    </source>
</evidence>
<dbReference type="PANTHER" id="PTHR30579:SF7">
    <property type="entry name" value="HTH-TYPE TRANSCRIPTIONAL REGULATOR LRHA-RELATED"/>
    <property type="match status" value="1"/>
</dbReference>
<dbReference type="GO" id="GO:0003677">
    <property type="term" value="F:DNA binding"/>
    <property type="evidence" value="ECO:0007669"/>
    <property type="project" value="UniProtKB-KW"/>
</dbReference>
<keyword evidence="7" id="KW-1185">Reference proteome</keyword>
<feature type="domain" description="HTH lysR-type" evidence="5">
    <location>
        <begin position="1"/>
        <end position="59"/>
    </location>
</feature>
<keyword evidence="3" id="KW-0238">DNA-binding</keyword>
<dbReference type="Gene3D" id="1.10.10.10">
    <property type="entry name" value="Winged helix-like DNA-binding domain superfamily/Winged helix DNA-binding domain"/>
    <property type="match status" value="1"/>
</dbReference>
<comment type="caution">
    <text evidence="6">The sequence shown here is derived from an EMBL/GenBank/DDBJ whole genome shotgun (WGS) entry which is preliminary data.</text>
</comment>
<evidence type="ECO:0000313" key="7">
    <source>
        <dbReference type="Proteomes" id="UP000664073"/>
    </source>
</evidence>
<sequence length="301" mass="33007">MIHTDLLESFLALVEEGSFTFAAERMGLTQSTVSQQIRRLEAQLGQRLFHRSTHRVTLLPEGERLLPHARRILGAIRDAENDFAAPNVTGHVKLGVAEDFATSRLPDILRRFRRFYPGVTLQIEVGLSGNLLDKLHAGFFDIALIKTRTANQQSEPLMADPLVWVASPEEPDLYNQRPLPLALHPEPSLSRKMALEALNAARIPFTITHTSLSITGLRAGVIAGLGVSAFGRSFIPDGVQIIDARTAGLPPLPDLPFVLEQQKGTQGSQAVTALIRAIHENVALLDQHTLPLSQSPRKTSP</sequence>
<evidence type="ECO:0000313" key="6">
    <source>
        <dbReference type="EMBL" id="MBO1325426.1"/>
    </source>
</evidence>
<dbReference type="InterPro" id="IPR036388">
    <property type="entry name" value="WH-like_DNA-bd_sf"/>
</dbReference>
<keyword evidence="4" id="KW-0804">Transcription</keyword>
<name>A0A939HQ88_9PROT</name>
<dbReference type="Gene3D" id="3.40.190.10">
    <property type="entry name" value="Periplasmic binding protein-like II"/>
    <property type="match status" value="2"/>
</dbReference>
<evidence type="ECO:0000256" key="4">
    <source>
        <dbReference type="ARBA" id="ARBA00023163"/>
    </source>
</evidence>
<evidence type="ECO:0000259" key="5">
    <source>
        <dbReference type="PROSITE" id="PS50931"/>
    </source>
</evidence>
<dbReference type="AlphaFoldDB" id="A0A939HQ88"/>
<dbReference type="InterPro" id="IPR005119">
    <property type="entry name" value="LysR_subst-bd"/>
</dbReference>
<keyword evidence="2" id="KW-0805">Transcription regulation</keyword>
<proteinExistence type="inferred from homology"/>
<dbReference type="InterPro" id="IPR000847">
    <property type="entry name" value="LysR_HTH_N"/>
</dbReference>
<dbReference type="SUPFAM" id="SSF53850">
    <property type="entry name" value="Periplasmic binding protein-like II"/>
    <property type="match status" value="1"/>
</dbReference>
<comment type="similarity">
    <text evidence="1">Belongs to the LysR transcriptional regulatory family.</text>
</comment>
<dbReference type="GO" id="GO:0003700">
    <property type="term" value="F:DNA-binding transcription factor activity"/>
    <property type="evidence" value="ECO:0007669"/>
    <property type="project" value="InterPro"/>
</dbReference>
<evidence type="ECO:0000256" key="3">
    <source>
        <dbReference type="ARBA" id="ARBA00023125"/>
    </source>
</evidence>
<dbReference type="RefSeq" id="WP_207846090.1">
    <property type="nucleotide sequence ID" value="NZ_JAFVMH010000004.1"/>
</dbReference>
<dbReference type="FunFam" id="1.10.10.10:FF:000001">
    <property type="entry name" value="LysR family transcriptional regulator"/>
    <property type="match status" value="1"/>
</dbReference>